<dbReference type="Proteomes" id="UP001215598">
    <property type="component" value="Unassembled WGS sequence"/>
</dbReference>
<protein>
    <submittedName>
        <fullName evidence="2">Glycosyl transferase family 90-domain-containing protein</fullName>
    </submittedName>
</protein>
<proteinExistence type="predicted"/>
<dbReference type="EMBL" id="JARKIB010000233">
    <property type="protein sequence ID" value="KAJ7721130.1"/>
    <property type="molecule type" value="Genomic_DNA"/>
</dbReference>
<evidence type="ECO:0000259" key="1">
    <source>
        <dbReference type="SMART" id="SM00672"/>
    </source>
</evidence>
<dbReference type="PANTHER" id="PTHR12203">
    <property type="entry name" value="KDEL LYS-ASP-GLU-LEU CONTAINING - RELATED"/>
    <property type="match status" value="1"/>
</dbReference>
<keyword evidence="2" id="KW-0808">Transferase</keyword>
<feature type="domain" description="Glycosyl transferase CAP10" evidence="1">
    <location>
        <begin position="48"/>
        <end position="253"/>
    </location>
</feature>
<dbReference type="AlphaFoldDB" id="A0AAD7HJB7"/>
<dbReference type="SMART" id="SM00672">
    <property type="entry name" value="CAP10"/>
    <property type="match status" value="1"/>
</dbReference>
<reference evidence="2" key="1">
    <citation type="submission" date="2023-03" db="EMBL/GenBank/DDBJ databases">
        <title>Massive genome expansion in bonnet fungi (Mycena s.s.) driven by repeated elements and novel gene families across ecological guilds.</title>
        <authorList>
            <consortium name="Lawrence Berkeley National Laboratory"/>
            <person name="Harder C.B."/>
            <person name="Miyauchi S."/>
            <person name="Viragh M."/>
            <person name="Kuo A."/>
            <person name="Thoen E."/>
            <person name="Andreopoulos B."/>
            <person name="Lu D."/>
            <person name="Skrede I."/>
            <person name="Drula E."/>
            <person name="Henrissat B."/>
            <person name="Morin E."/>
            <person name="Kohler A."/>
            <person name="Barry K."/>
            <person name="LaButti K."/>
            <person name="Morin E."/>
            <person name="Salamov A."/>
            <person name="Lipzen A."/>
            <person name="Mereny Z."/>
            <person name="Hegedus B."/>
            <person name="Baldrian P."/>
            <person name="Stursova M."/>
            <person name="Weitz H."/>
            <person name="Taylor A."/>
            <person name="Grigoriev I.V."/>
            <person name="Nagy L.G."/>
            <person name="Martin F."/>
            <person name="Kauserud H."/>
        </authorList>
    </citation>
    <scope>NUCLEOTIDE SEQUENCE</scope>
    <source>
        <strain evidence="2">CBHHK182m</strain>
    </source>
</reference>
<evidence type="ECO:0000313" key="3">
    <source>
        <dbReference type="Proteomes" id="UP001215598"/>
    </source>
</evidence>
<accession>A0AAD7HJB7</accession>
<evidence type="ECO:0000313" key="2">
    <source>
        <dbReference type="EMBL" id="KAJ7721130.1"/>
    </source>
</evidence>
<keyword evidence="3" id="KW-1185">Reference proteome</keyword>
<dbReference type="Pfam" id="PF05686">
    <property type="entry name" value="Glyco_transf_90"/>
    <property type="match status" value="1"/>
</dbReference>
<name>A0AAD7HJB7_9AGAR</name>
<dbReference type="PANTHER" id="PTHR12203:SF118">
    <property type="entry name" value="BETA-1,2-XYLOSYLTRANSFERASE 1"/>
    <property type="match status" value="1"/>
</dbReference>
<dbReference type="GO" id="GO:0016740">
    <property type="term" value="F:transferase activity"/>
    <property type="evidence" value="ECO:0007669"/>
    <property type="project" value="UniProtKB-KW"/>
</dbReference>
<organism evidence="2 3">
    <name type="scientific">Mycena metata</name>
    <dbReference type="NCBI Taxonomy" id="1033252"/>
    <lineage>
        <taxon>Eukaryota</taxon>
        <taxon>Fungi</taxon>
        <taxon>Dikarya</taxon>
        <taxon>Basidiomycota</taxon>
        <taxon>Agaricomycotina</taxon>
        <taxon>Agaricomycetes</taxon>
        <taxon>Agaricomycetidae</taxon>
        <taxon>Agaricales</taxon>
        <taxon>Marasmiineae</taxon>
        <taxon>Mycenaceae</taxon>
        <taxon>Mycena</taxon>
    </lineage>
</organism>
<gene>
    <name evidence="2" type="ORF">B0H16DRAFT_378414</name>
</gene>
<dbReference type="InterPro" id="IPR051091">
    <property type="entry name" value="O-Glucosyltr/Glycosyltrsf_90"/>
</dbReference>
<dbReference type="InterPro" id="IPR006598">
    <property type="entry name" value="CAP10"/>
</dbReference>
<comment type="caution">
    <text evidence="2">The sequence shown here is derived from an EMBL/GenBank/DDBJ whole genome shotgun (WGS) entry which is preliminary data.</text>
</comment>
<sequence length="290" mass="33044">MGSTNVSVLDPGAGDDTLGLELASLSFELHDTQFAADAARQRPERINVLDPDAQPALSEDEDEFAGADKIWGFEAKQRVEKNVFRVQEKKVVGAARKVPRARLLPVLLDVAFAGAAPLNCEPSQCAVLGKMFEWRRAHDLQAAARYKYVLDVDGNGWSSRFKRLMNSGSLIFKASAYPEWFSDRLAPWVHYVPIQNLYTDLLDTLLFFRAHDERGARIAAAGCEWSRRFWREEDLVAYNFRLFLEYARVMSADRAAMSFVMWKNERDDELRELALRARWETKSAEGEDED</sequence>